<dbReference type="AlphaFoldDB" id="A0AAU7XAY9"/>
<evidence type="ECO:0008006" key="3">
    <source>
        <dbReference type="Google" id="ProtNLM"/>
    </source>
</evidence>
<protein>
    <recommendedName>
        <fullName evidence="3">DUF4102 domain-containing protein</fullName>
    </recommendedName>
</protein>
<evidence type="ECO:0000256" key="1">
    <source>
        <dbReference type="SAM" id="MobiDB-lite"/>
    </source>
</evidence>
<gene>
    <name evidence="2" type="ORF">ABS361_01530</name>
</gene>
<name>A0AAU7XAY9_9HYPH</name>
<proteinExistence type="predicted"/>
<organism evidence="2">
    <name type="scientific">Methyloraptor flagellatus</name>
    <dbReference type="NCBI Taxonomy" id="3162530"/>
    <lineage>
        <taxon>Bacteria</taxon>
        <taxon>Pseudomonadati</taxon>
        <taxon>Pseudomonadota</taxon>
        <taxon>Alphaproteobacteria</taxon>
        <taxon>Hyphomicrobiales</taxon>
        <taxon>Ancalomicrobiaceae</taxon>
        <taxon>Methyloraptor</taxon>
    </lineage>
</organism>
<reference evidence="2" key="1">
    <citation type="submission" date="2024-06" db="EMBL/GenBank/DDBJ databases">
        <title>Methylostella associata gen. nov., sp. nov., a novel Ancalomicrobiaceae-affiliated facultatively methylotrophic bacteria that feed on methanotrophs of the genus Methylococcus.</title>
        <authorList>
            <person name="Saltykova V."/>
            <person name="Danilova O.V."/>
            <person name="Oshkin I.Y."/>
            <person name="Belova S.E."/>
            <person name="Pimenov N.V."/>
            <person name="Dedysh S.N."/>
        </authorList>
    </citation>
    <scope>NUCLEOTIDE SEQUENCE</scope>
    <source>
        <strain evidence="2">S20</strain>
    </source>
</reference>
<sequence length="80" mass="8528">MSDSYLIEIDERPAGILVREGGSYAFHAVSGRYRSLDGRTYPGPGAAERAARKLAPGRRPQAAAPFGPRRGAPVQDALFG</sequence>
<feature type="region of interest" description="Disordered" evidence="1">
    <location>
        <begin position="44"/>
        <end position="80"/>
    </location>
</feature>
<evidence type="ECO:0000313" key="2">
    <source>
        <dbReference type="EMBL" id="XBY45011.1"/>
    </source>
</evidence>
<dbReference type="KEGG" id="mflg:ABS361_01530"/>
<accession>A0AAU7XAY9</accession>
<dbReference type="RefSeq" id="WP_407050104.1">
    <property type="nucleotide sequence ID" value="NZ_CP158568.1"/>
</dbReference>
<dbReference type="EMBL" id="CP158568">
    <property type="protein sequence ID" value="XBY45011.1"/>
    <property type="molecule type" value="Genomic_DNA"/>
</dbReference>
<feature type="compositionally biased region" description="Low complexity" evidence="1">
    <location>
        <begin position="57"/>
        <end position="73"/>
    </location>
</feature>